<feature type="transmembrane region" description="Helical" evidence="6">
    <location>
        <begin position="29"/>
        <end position="50"/>
    </location>
</feature>
<organism evidence="7 8">
    <name type="scientific">Denitromonas halophila</name>
    <dbReference type="NCBI Taxonomy" id="1629404"/>
    <lineage>
        <taxon>Bacteria</taxon>
        <taxon>Pseudomonadati</taxon>
        <taxon>Pseudomonadota</taxon>
        <taxon>Betaproteobacteria</taxon>
        <taxon>Rhodocyclales</taxon>
        <taxon>Zoogloeaceae</taxon>
        <taxon>Denitromonas</taxon>
    </lineage>
</organism>
<keyword evidence="8" id="KW-1185">Reference proteome</keyword>
<comment type="subcellular location">
    <subcellularLocation>
        <location evidence="1">Cell membrane</location>
        <topology evidence="1">Multi-pass membrane protein</topology>
    </subcellularLocation>
</comment>
<dbReference type="Pfam" id="PF03899">
    <property type="entry name" value="ATP-synt_I"/>
    <property type="match status" value="1"/>
</dbReference>
<proteinExistence type="predicted"/>
<accession>A0A557R1M0</accession>
<feature type="transmembrane region" description="Helical" evidence="6">
    <location>
        <begin position="91"/>
        <end position="111"/>
    </location>
</feature>
<keyword evidence="2" id="KW-1003">Cell membrane</keyword>
<evidence type="ECO:0000256" key="6">
    <source>
        <dbReference type="SAM" id="Phobius"/>
    </source>
</evidence>
<dbReference type="AlphaFoldDB" id="A0A557R1M0"/>
<evidence type="ECO:0000256" key="4">
    <source>
        <dbReference type="ARBA" id="ARBA00022989"/>
    </source>
</evidence>
<dbReference type="InterPro" id="IPR005598">
    <property type="entry name" value="ATP_synth_I"/>
</dbReference>
<evidence type="ECO:0000256" key="3">
    <source>
        <dbReference type="ARBA" id="ARBA00022692"/>
    </source>
</evidence>
<evidence type="ECO:0000256" key="1">
    <source>
        <dbReference type="ARBA" id="ARBA00004651"/>
    </source>
</evidence>
<evidence type="ECO:0000313" key="8">
    <source>
        <dbReference type="Proteomes" id="UP000319502"/>
    </source>
</evidence>
<keyword evidence="4 6" id="KW-1133">Transmembrane helix</keyword>
<reference evidence="7 8" key="1">
    <citation type="submission" date="2019-07" db="EMBL/GenBank/DDBJ databases">
        <title>The pathways for chlorine oxyanion respiration interact through the shared metabolite chlorate.</title>
        <authorList>
            <person name="Barnum T.P."/>
            <person name="Cheng Y."/>
            <person name="Hill K.A."/>
            <person name="Lucas L.N."/>
            <person name="Carlson H.K."/>
            <person name="Coates J.D."/>
        </authorList>
    </citation>
    <scope>NUCLEOTIDE SEQUENCE [LARGE SCALE GENOMIC DNA]</scope>
    <source>
        <strain evidence="7 8">SFB-3</strain>
    </source>
</reference>
<dbReference type="EMBL" id="VMNK01000003">
    <property type="protein sequence ID" value="TVO59055.1"/>
    <property type="molecule type" value="Genomic_DNA"/>
</dbReference>
<dbReference type="RefSeq" id="WP_144308563.1">
    <property type="nucleotide sequence ID" value="NZ_VMNK01000003.1"/>
</dbReference>
<protein>
    <submittedName>
        <fullName evidence="7">ATP synthase subunit I</fullName>
    </submittedName>
</protein>
<comment type="caution">
    <text evidence="7">The sequence shown here is derived from an EMBL/GenBank/DDBJ whole genome shotgun (WGS) entry which is preliminary data.</text>
</comment>
<keyword evidence="5 6" id="KW-0472">Membrane</keyword>
<evidence type="ECO:0000313" key="7">
    <source>
        <dbReference type="EMBL" id="TVO59055.1"/>
    </source>
</evidence>
<dbReference type="OrthoDB" id="9181271at2"/>
<keyword evidence="3 6" id="KW-0812">Transmembrane</keyword>
<evidence type="ECO:0000256" key="2">
    <source>
        <dbReference type="ARBA" id="ARBA00022475"/>
    </source>
</evidence>
<dbReference type="GO" id="GO:0005886">
    <property type="term" value="C:plasma membrane"/>
    <property type="evidence" value="ECO:0007669"/>
    <property type="project" value="UniProtKB-SubCell"/>
</dbReference>
<evidence type="ECO:0000256" key="5">
    <source>
        <dbReference type="ARBA" id="ARBA00023136"/>
    </source>
</evidence>
<name>A0A557R1M0_9RHOO</name>
<dbReference type="Proteomes" id="UP000319502">
    <property type="component" value="Unassembled WGS sequence"/>
</dbReference>
<feature type="transmembrane region" description="Helical" evidence="6">
    <location>
        <begin position="62"/>
        <end position="85"/>
    </location>
</feature>
<sequence>MFKAVGFQLIATLLAAVLSAALFGPKGALSAAVGGLACVVPNALFALKLAATSGRRPESYPAAFFVGEFIKVAAIVGLLVLAATLIEGLHWGALLIGMVLALKANLFAFWVKN</sequence>
<gene>
    <name evidence="7" type="ORF">FHP91_05245</name>
</gene>